<name>A0A7L5AHG0_9MICO</name>
<keyword evidence="1" id="KW-0472">Membrane</keyword>
<dbReference type="PANTHER" id="PTHR38441:SF1">
    <property type="entry name" value="MEMBRANE PROTEIN"/>
    <property type="match status" value="1"/>
</dbReference>
<protein>
    <recommendedName>
        <fullName evidence="4">Clumping factor B</fullName>
    </recommendedName>
</protein>
<sequence>MSPDQPGPPMVSTIDYEAIAESPRFLKLKHSHHNFVLPIAAAFMIWYFAFVLVAALAPEFMSTPVFGNVNLGIVLGLSQFVTTFGITMWYVSFANRRLDPLGAELREQLEGAENK</sequence>
<dbReference type="PANTHER" id="PTHR38441">
    <property type="entry name" value="INTEGRAL MEMBRANE PROTEIN-RELATED"/>
    <property type="match status" value="1"/>
</dbReference>
<evidence type="ECO:0008006" key="4">
    <source>
        <dbReference type="Google" id="ProtNLM"/>
    </source>
</evidence>
<dbReference type="RefSeq" id="WP_161884871.1">
    <property type="nucleotide sequence ID" value="NZ_CP017146.1"/>
</dbReference>
<evidence type="ECO:0000313" key="3">
    <source>
        <dbReference type="Proteomes" id="UP000464507"/>
    </source>
</evidence>
<proteinExistence type="predicted"/>
<reference evidence="2 3" key="1">
    <citation type="submission" date="2016-09" db="EMBL/GenBank/DDBJ databases">
        <title>Complete genome sequence of microbes from the polar regions.</title>
        <authorList>
            <person name="Liao L."/>
            <person name="Chen B."/>
        </authorList>
    </citation>
    <scope>NUCLEOTIDE SEQUENCE [LARGE SCALE GENOMIC DNA]</scope>
    <source>
        <strain evidence="2 3">ZS314</strain>
    </source>
</reference>
<feature type="transmembrane region" description="Helical" evidence="1">
    <location>
        <begin position="69"/>
        <end position="91"/>
    </location>
</feature>
<dbReference type="Pfam" id="PF04341">
    <property type="entry name" value="DUF485"/>
    <property type="match status" value="1"/>
</dbReference>
<keyword evidence="1" id="KW-0812">Transmembrane</keyword>
<dbReference type="Proteomes" id="UP000464507">
    <property type="component" value="Chromosome"/>
</dbReference>
<dbReference type="AlphaFoldDB" id="A0A7L5AHG0"/>
<dbReference type="KEGG" id="mant:BHD05_01545"/>
<feature type="transmembrane region" description="Helical" evidence="1">
    <location>
        <begin position="35"/>
        <end position="57"/>
    </location>
</feature>
<keyword evidence="3" id="KW-1185">Reference proteome</keyword>
<gene>
    <name evidence="2" type="ORF">BHD05_01545</name>
</gene>
<evidence type="ECO:0000256" key="1">
    <source>
        <dbReference type="SAM" id="Phobius"/>
    </source>
</evidence>
<organism evidence="2 3">
    <name type="scientific">Marisediminicola antarctica</name>
    <dbReference type="NCBI Taxonomy" id="674079"/>
    <lineage>
        <taxon>Bacteria</taxon>
        <taxon>Bacillati</taxon>
        <taxon>Actinomycetota</taxon>
        <taxon>Actinomycetes</taxon>
        <taxon>Micrococcales</taxon>
        <taxon>Microbacteriaceae</taxon>
        <taxon>Marisediminicola</taxon>
    </lineage>
</organism>
<dbReference type="OrthoDB" id="3543412at2"/>
<dbReference type="EMBL" id="CP017146">
    <property type="protein sequence ID" value="QHO68511.1"/>
    <property type="molecule type" value="Genomic_DNA"/>
</dbReference>
<accession>A0A7L5AHG0</accession>
<keyword evidence="1" id="KW-1133">Transmembrane helix</keyword>
<evidence type="ECO:0000313" key="2">
    <source>
        <dbReference type="EMBL" id="QHO68511.1"/>
    </source>
</evidence>
<dbReference type="InterPro" id="IPR007436">
    <property type="entry name" value="DUF485"/>
</dbReference>